<dbReference type="InterPro" id="IPR052720">
    <property type="entry name" value="Glycosyl_hydrolase_97"/>
</dbReference>
<dbReference type="Pfam" id="PF14508">
    <property type="entry name" value="GH97_N"/>
    <property type="match status" value="1"/>
</dbReference>
<protein>
    <submittedName>
        <fullName evidence="6">Putative alpha-glucosidase</fullName>
    </submittedName>
</protein>
<comment type="caution">
    <text evidence="6">The sequence shown here is derived from an EMBL/GenBank/DDBJ whole genome shotgun (WGS) entry which is preliminary data.</text>
</comment>
<keyword evidence="7" id="KW-1185">Reference proteome</keyword>
<dbReference type="OrthoDB" id="57532at2"/>
<proteinExistence type="predicted"/>
<keyword evidence="1" id="KW-0378">Hydrolase</keyword>
<evidence type="ECO:0000259" key="3">
    <source>
        <dbReference type="Pfam" id="PF10566"/>
    </source>
</evidence>
<evidence type="ECO:0000313" key="6">
    <source>
        <dbReference type="EMBL" id="EEF60088.1"/>
    </source>
</evidence>
<dbReference type="Gene3D" id="3.20.20.70">
    <property type="entry name" value="Aldolase class I"/>
    <property type="match status" value="1"/>
</dbReference>
<sequence length="656" mass="72681" precursor="true">MNTGLSIEYSLTRSLLLKRILMSAIPGAIFLAAIVVEASVPDKNSWSIASQDGQCSISVSLGDEGSLSYQTSRAGRMVIGQSPLGLRVDDSRFEKGLTFNHAGKVERRRQKYELFAGTQPHVNKVLSYRSLLFENADHIPLEIELAASNEGVAFRYRFIQDSSSVHVVESELTGFALPLEARGWLQPYHAAGPYTPAYEDFFFHVSPGEAPPDSRAKAVGWAFPALFNVPTASTWVLLTEAGTDESYCACHLNPNSSGGVYRIAFPLADEGTRGYTNRFGPEPRFTLPWTMPWRVIVMGGTPGDIALETLVTDLVPPSHIEDTSWIKPGHAAWAWWSYPDEPTTTKRFNEFTDFSAKMGWEYTLFDAGWWRPGLKPIAEHAQSEGVRPLAWLHAADFYDANKRTAKLDEMAAAGIRGVKVDFWCSDRQEAIAAQLALIKDTAGRKMAVNLHGCTIPRGWQRTWPNLLTVEAVLGTESYFYEPHYTEKAAELDTVLPFTRNAIGPMDITPIGCSPKKYRRLTTAAHQLAAALIFTSGIIHYADSPEFFASLPPQALQVFRDAPVRWDETRCLSGVPGQEAIFARRSGKSWFIAGINGTESALPVTLDLSVFNKFYHRLLISEGEHADLGVIVTPVNNAASWQHELPPRGGFILRLNE</sequence>
<evidence type="ECO:0000259" key="4">
    <source>
        <dbReference type="Pfam" id="PF14508"/>
    </source>
</evidence>
<evidence type="ECO:0000313" key="7">
    <source>
        <dbReference type="Proteomes" id="UP000003688"/>
    </source>
</evidence>
<dbReference type="SUPFAM" id="SSF51445">
    <property type="entry name" value="(Trans)glycosidases"/>
    <property type="match status" value="1"/>
</dbReference>
<name>B9XJ50_PEDPL</name>
<dbReference type="GO" id="GO:0030246">
    <property type="term" value="F:carbohydrate binding"/>
    <property type="evidence" value="ECO:0007669"/>
    <property type="project" value="InterPro"/>
</dbReference>
<dbReference type="InterPro" id="IPR013780">
    <property type="entry name" value="Glyco_hydro_b"/>
</dbReference>
<dbReference type="Pfam" id="PF10566">
    <property type="entry name" value="Glyco_hydro_97"/>
    <property type="match status" value="1"/>
</dbReference>
<dbReference type="Gene3D" id="2.70.98.10">
    <property type="match status" value="1"/>
</dbReference>
<dbReference type="Proteomes" id="UP000003688">
    <property type="component" value="Unassembled WGS sequence"/>
</dbReference>
<dbReference type="InterPro" id="IPR013785">
    <property type="entry name" value="Aldolase_TIM"/>
</dbReference>
<dbReference type="InterPro" id="IPR017853">
    <property type="entry name" value="GH"/>
</dbReference>
<dbReference type="InterPro" id="IPR029486">
    <property type="entry name" value="GH97_N"/>
</dbReference>
<organism evidence="6 7">
    <name type="scientific">Pedosphaera parvula (strain Ellin514)</name>
    <dbReference type="NCBI Taxonomy" id="320771"/>
    <lineage>
        <taxon>Bacteria</taxon>
        <taxon>Pseudomonadati</taxon>
        <taxon>Verrucomicrobiota</taxon>
        <taxon>Pedosphaerae</taxon>
        <taxon>Pedosphaerales</taxon>
        <taxon>Pedosphaeraceae</taxon>
        <taxon>Pedosphaera</taxon>
    </lineage>
</organism>
<feature type="domain" description="Glycosyl-hydrolase 97 catalytic" evidence="3">
    <location>
        <begin position="333"/>
        <end position="472"/>
    </location>
</feature>
<dbReference type="Gene3D" id="2.60.40.1180">
    <property type="entry name" value="Golgi alpha-mannosidase II"/>
    <property type="match status" value="1"/>
</dbReference>
<dbReference type="EMBL" id="ABOX02000020">
    <property type="protein sequence ID" value="EEF60088.1"/>
    <property type="molecule type" value="Genomic_DNA"/>
</dbReference>
<dbReference type="STRING" id="320771.Cflav_PD3147"/>
<keyword evidence="2" id="KW-0326">Glycosidase</keyword>
<feature type="domain" description="Glycosyl-hydrolase 97 N-terminal" evidence="4">
    <location>
        <begin position="48"/>
        <end position="317"/>
    </location>
</feature>
<dbReference type="InterPro" id="IPR029483">
    <property type="entry name" value="GH97_C"/>
</dbReference>
<accession>B9XJ50</accession>
<dbReference type="GO" id="GO:0016798">
    <property type="term" value="F:hydrolase activity, acting on glycosyl bonds"/>
    <property type="evidence" value="ECO:0007669"/>
    <property type="project" value="UniProtKB-KW"/>
</dbReference>
<dbReference type="InterPro" id="IPR019563">
    <property type="entry name" value="GH97_catalytic"/>
</dbReference>
<gene>
    <name evidence="6" type="ORF">Cflav_PD3147</name>
</gene>
<dbReference type="PANTHER" id="PTHR35803">
    <property type="entry name" value="GLUCAN 1,4-ALPHA-GLUCOSIDASE SUSB-RELATED"/>
    <property type="match status" value="1"/>
</dbReference>
<dbReference type="PANTHER" id="PTHR35803:SF2">
    <property type="entry name" value="RETAINING ALPHA-GALACTOSIDASE"/>
    <property type="match status" value="1"/>
</dbReference>
<feature type="domain" description="Glycosyl-hydrolase 97 C-terminal oligomerisation" evidence="5">
    <location>
        <begin position="565"/>
        <end position="654"/>
    </location>
</feature>
<dbReference type="Pfam" id="PF14509">
    <property type="entry name" value="GH97_C"/>
    <property type="match status" value="1"/>
</dbReference>
<evidence type="ECO:0000256" key="2">
    <source>
        <dbReference type="ARBA" id="ARBA00023295"/>
    </source>
</evidence>
<dbReference type="InterPro" id="IPR014718">
    <property type="entry name" value="GH-type_carb-bd"/>
</dbReference>
<evidence type="ECO:0000259" key="5">
    <source>
        <dbReference type="Pfam" id="PF14509"/>
    </source>
</evidence>
<dbReference type="AlphaFoldDB" id="B9XJ50"/>
<dbReference type="RefSeq" id="WP_007415843.1">
    <property type="nucleotide sequence ID" value="NZ_ABOX02000020.1"/>
</dbReference>
<reference evidence="6 7" key="1">
    <citation type="journal article" date="2011" name="J. Bacteriol.">
        <title>Genome sequence of 'Pedosphaera parvula' Ellin514, an aerobic Verrucomicrobial isolate from pasture soil.</title>
        <authorList>
            <person name="Kant R."/>
            <person name="van Passel M.W."/>
            <person name="Sangwan P."/>
            <person name="Palva A."/>
            <person name="Lucas S."/>
            <person name="Copeland A."/>
            <person name="Lapidus A."/>
            <person name="Glavina Del Rio T."/>
            <person name="Dalin E."/>
            <person name="Tice H."/>
            <person name="Bruce D."/>
            <person name="Goodwin L."/>
            <person name="Pitluck S."/>
            <person name="Chertkov O."/>
            <person name="Larimer F.W."/>
            <person name="Land M.L."/>
            <person name="Hauser L."/>
            <person name="Brettin T.S."/>
            <person name="Detter J.C."/>
            <person name="Han S."/>
            <person name="de Vos W.M."/>
            <person name="Janssen P.H."/>
            <person name="Smidt H."/>
        </authorList>
    </citation>
    <scope>NUCLEOTIDE SEQUENCE [LARGE SCALE GENOMIC DNA]</scope>
    <source>
        <strain evidence="6 7">Ellin514</strain>
    </source>
</reference>
<evidence type="ECO:0000256" key="1">
    <source>
        <dbReference type="ARBA" id="ARBA00022801"/>
    </source>
</evidence>